<name>A0A5B0SEZ5_PUCGR</name>
<keyword evidence="11" id="KW-0496">Mitochondrion</keyword>
<dbReference type="PANTHER" id="PTHR31356:SF58">
    <property type="entry name" value="CYTOCHROME C PEROXIDASE, MITOCHONDRIAL"/>
    <property type="match status" value="1"/>
</dbReference>
<evidence type="ECO:0000259" key="15">
    <source>
        <dbReference type="PROSITE" id="PS50873"/>
    </source>
</evidence>
<evidence type="ECO:0000256" key="9">
    <source>
        <dbReference type="ARBA" id="ARBA00023002"/>
    </source>
</evidence>
<evidence type="ECO:0000256" key="1">
    <source>
        <dbReference type="ARBA" id="ARBA00003917"/>
    </source>
</evidence>
<dbReference type="EMBL" id="VSWC01000080">
    <property type="protein sequence ID" value="KAA1093144.1"/>
    <property type="molecule type" value="Genomic_DNA"/>
</dbReference>
<evidence type="ECO:0000256" key="14">
    <source>
        <dbReference type="SAM" id="MobiDB-lite"/>
    </source>
</evidence>
<evidence type="ECO:0000313" key="18">
    <source>
        <dbReference type="Proteomes" id="UP000324748"/>
    </source>
</evidence>
<dbReference type="FunFam" id="1.10.520.10:FF:000005">
    <property type="entry name" value="Cytochrome c peroxidase"/>
    <property type="match status" value="1"/>
</dbReference>
<keyword evidence="10" id="KW-0408">Iron</keyword>
<keyword evidence="18" id="KW-1185">Reference proteome</keyword>
<comment type="caution">
    <text evidence="17">The sequence shown here is derived from an EMBL/GenBank/DDBJ whole genome shotgun (WGS) entry which is preliminary data.</text>
</comment>
<feature type="region of interest" description="Disordered" evidence="14">
    <location>
        <begin position="1"/>
        <end position="48"/>
    </location>
</feature>
<dbReference type="GO" id="GO:0000302">
    <property type="term" value="P:response to reactive oxygen species"/>
    <property type="evidence" value="ECO:0007669"/>
    <property type="project" value="TreeGrafter"/>
</dbReference>
<organism evidence="17 19">
    <name type="scientific">Puccinia graminis f. sp. tritici</name>
    <dbReference type="NCBI Taxonomy" id="56615"/>
    <lineage>
        <taxon>Eukaryota</taxon>
        <taxon>Fungi</taxon>
        <taxon>Dikarya</taxon>
        <taxon>Basidiomycota</taxon>
        <taxon>Pucciniomycotina</taxon>
        <taxon>Pucciniomycetes</taxon>
        <taxon>Pucciniales</taxon>
        <taxon>Pucciniaceae</taxon>
        <taxon>Puccinia</taxon>
    </lineage>
</organism>
<dbReference type="InterPro" id="IPR019793">
    <property type="entry name" value="Peroxidases_heam-ligand_BS"/>
</dbReference>
<comment type="similarity">
    <text evidence="4">Belongs to the peroxidase family. Cytochrome c peroxidase subfamily.</text>
</comment>
<keyword evidence="6" id="KW-0349">Heme</keyword>
<evidence type="ECO:0000256" key="5">
    <source>
        <dbReference type="ARBA" id="ARBA00022559"/>
    </source>
</evidence>
<evidence type="ECO:0000256" key="8">
    <source>
        <dbReference type="ARBA" id="ARBA00022946"/>
    </source>
</evidence>
<dbReference type="EMBL" id="VDEP01000042">
    <property type="protein sequence ID" value="KAA1135034.1"/>
    <property type="molecule type" value="Genomic_DNA"/>
</dbReference>
<dbReference type="GO" id="GO:0046872">
    <property type="term" value="F:metal ion binding"/>
    <property type="evidence" value="ECO:0007669"/>
    <property type="project" value="UniProtKB-UniRule"/>
</dbReference>
<gene>
    <name evidence="17" type="primary">CCP1_1</name>
    <name evidence="16" type="ORF">PGT21_026571</name>
    <name evidence="17" type="ORF">PGTUg99_013378</name>
</gene>
<dbReference type="FunFam" id="1.10.420.10:FF:000009">
    <property type="entry name" value="Ascorbate peroxidase"/>
    <property type="match status" value="1"/>
</dbReference>
<keyword evidence="7" id="KW-0479">Metal-binding</keyword>
<keyword evidence="8" id="KW-0809">Transit peptide</keyword>
<dbReference type="InterPro" id="IPR044831">
    <property type="entry name" value="Ccp1-like"/>
</dbReference>
<evidence type="ECO:0000256" key="12">
    <source>
        <dbReference type="ARBA" id="ARBA00049265"/>
    </source>
</evidence>
<proteinExistence type="inferred from homology"/>
<comment type="subcellular location">
    <subcellularLocation>
        <location evidence="3">Mitochondrion intermembrane space</location>
    </subcellularLocation>
    <subcellularLocation>
        <location evidence="2">Mitochondrion matrix</location>
    </subcellularLocation>
</comment>
<dbReference type="PROSITE" id="PS00435">
    <property type="entry name" value="PEROXIDASE_1"/>
    <property type="match status" value="1"/>
</dbReference>
<dbReference type="OrthoDB" id="2859658at2759"/>
<feature type="domain" description="Plant heme peroxidase family profile" evidence="15">
    <location>
        <begin position="156"/>
        <end position="423"/>
    </location>
</feature>
<dbReference type="PRINTS" id="PR00459">
    <property type="entry name" value="ASPEROXIDASE"/>
</dbReference>
<dbReference type="GO" id="GO:0034599">
    <property type="term" value="P:cellular response to oxidative stress"/>
    <property type="evidence" value="ECO:0007669"/>
    <property type="project" value="InterPro"/>
</dbReference>
<dbReference type="PRINTS" id="PR00458">
    <property type="entry name" value="PEROXIDASE"/>
</dbReference>
<evidence type="ECO:0000256" key="13">
    <source>
        <dbReference type="RuleBase" id="RU363051"/>
    </source>
</evidence>
<sequence>MTSASAQRIYKPASAPPAENCPLETNPQQQQQQQLPKKPKDRMASARSINLLRSSAKQFLPIQRLPRATHGLRSSFYYSTAPAGANPSSSSSQAPPPPQGEPKSSKTPLIAGLALGGVGLAYYFYALDSDSDLQKRYTTPKAANSNLNFQAVYNDIAAILEDSSYDDGSYAPVLVRLAWHASGTYDKESKTGGSNGATMRFAPESNHGANAGLGVAREKLEPIYKKYARSGLTYSDLWTLAGVAAIQEIGGPKIPWRPGRQDGVGPDNCPPDGRLPDGDKDQDHVRKIFYRMGFNDQEIVALLGAHALGRCHTDRSGFEGPWTFSPTTFSNDYYRLLFDEKWQPRKWSGPPQYEDKKTKSLMMLTTDMCIVMDKSFRNWAKKYATDEKVFFDDFSKAFSKLIELGVPEENFSGKAPMTLKTLDEQGIQVD</sequence>
<dbReference type="InterPro" id="IPR010255">
    <property type="entry name" value="Haem_peroxidase_sf"/>
</dbReference>
<reference evidence="18 19" key="1">
    <citation type="submission" date="2019-05" db="EMBL/GenBank/DDBJ databases">
        <title>Emergence of the Ug99 lineage of the wheat stem rust pathogen through somatic hybridization.</title>
        <authorList>
            <person name="Li F."/>
            <person name="Upadhyaya N.M."/>
            <person name="Sperschneider J."/>
            <person name="Matny O."/>
            <person name="Nguyen-Phuc H."/>
            <person name="Mago R."/>
            <person name="Raley C."/>
            <person name="Miller M.E."/>
            <person name="Silverstein K.A.T."/>
            <person name="Henningsen E."/>
            <person name="Hirsch C.D."/>
            <person name="Visser B."/>
            <person name="Pretorius Z.A."/>
            <person name="Steffenson B.J."/>
            <person name="Schwessinger B."/>
            <person name="Dodds P.N."/>
            <person name="Figueroa M."/>
        </authorList>
    </citation>
    <scope>NUCLEOTIDE SEQUENCE [LARGE SCALE GENOMIC DNA]</scope>
    <source>
        <strain evidence="16">21-0</strain>
        <strain evidence="17 19">Ug99</strain>
    </source>
</reference>
<feature type="compositionally biased region" description="Low complexity" evidence="14">
    <location>
        <begin position="83"/>
        <end position="93"/>
    </location>
</feature>
<dbReference type="EC" id="1.11.1.-" evidence="13"/>
<dbReference type="GO" id="GO:0004130">
    <property type="term" value="F:cytochrome-c peroxidase activity"/>
    <property type="evidence" value="ECO:0007669"/>
    <property type="project" value="UniProtKB-EC"/>
</dbReference>
<evidence type="ECO:0000256" key="3">
    <source>
        <dbReference type="ARBA" id="ARBA00004569"/>
    </source>
</evidence>
<evidence type="ECO:0000313" key="17">
    <source>
        <dbReference type="EMBL" id="KAA1135034.1"/>
    </source>
</evidence>
<comment type="catalytic activity">
    <reaction evidence="12">
        <text>2 Fe(II)-[cytochrome c] + H2O2 + 2 H(+) = 2 Fe(III)-[cytochrome c] + 2 H2O</text>
        <dbReference type="Rhea" id="RHEA:16581"/>
        <dbReference type="Rhea" id="RHEA-COMP:10350"/>
        <dbReference type="Rhea" id="RHEA-COMP:14399"/>
        <dbReference type="ChEBI" id="CHEBI:15377"/>
        <dbReference type="ChEBI" id="CHEBI:15378"/>
        <dbReference type="ChEBI" id="CHEBI:16240"/>
        <dbReference type="ChEBI" id="CHEBI:29033"/>
        <dbReference type="ChEBI" id="CHEBI:29034"/>
        <dbReference type="EC" id="1.11.1.5"/>
    </reaction>
</comment>
<feature type="region of interest" description="Disordered" evidence="14">
    <location>
        <begin position="254"/>
        <end position="281"/>
    </location>
</feature>
<dbReference type="AlphaFoldDB" id="A0A5B0SEZ5"/>
<dbReference type="Proteomes" id="UP000324748">
    <property type="component" value="Unassembled WGS sequence"/>
</dbReference>
<dbReference type="Proteomes" id="UP000325313">
    <property type="component" value="Unassembled WGS sequence"/>
</dbReference>
<evidence type="ECO:0000256" key="6">
    <source>
        <dbReference type="ARBA" id="ARBA00022617"/>
    </source>
</evidence>
<evidence type="ECO:0000256" key="4">
    <source>
        <dbReference type="ARBA" id="ARBA00005997"/>
    </source>
</evidence>
<dbReference type="Pfam" id="PF00141">
    <property type="entry name" value="peroxidase"/>
    <property type="match status" value="1"/>
</dbReference>
<evidence type="ECO:0000313" key="19">
    <source>
        <dbReference type="Proteomes" id="UP000325313"/>
    </source>
</evidence>
<dbReference type="Gene3D" id="1.10.520.10">
    <property type="match status" value="1"/>
</dbReference>
<dbReference type="InterPro" id="IPR002016">
    <property type="entry name" value="Haem_peroxidase"/>
</dbReference>
<keyword evidence="5 13" id="KW-0575">Peroxidase</keyword>
<evidence type="ECO:0000256" key="7">
    <source>
        <dbReference type="ARBA" id="ARBA00022723"/>
    </source>
</evidence>
<dbReference type="Gene3D" id="1.10.420.10">
    <property type="entry name" value="Peroxidase, domain 2"/>
    <property type="match status" value="1"/>
</dbReference>
<evidence type="ECO:0000256" key="10">
    <source>
        <dbReference type="ARBA" id="ARBA00023004"/>
    </source>
</evidence>
<feature type="region of interest" description="Disordered" evidence="14">
    <location>
        <begin position="83"/>
        <end position="107"/>
    </location>
</feature>
<dbReference type="PROSITE" id="PS00436">
    <property type="entry name" value="PEROXIDASE_2"/>
    <property type="match status" value="1"/>
</dbReference>
<accession>A0A5B0SEZ5</accession>
<dbReference type="GO" id="GO:0020037">
    <property type="term" value="F:heme binding"/>
    <property type="evidence" value="ECO:0007669"/>
    <property type="project" value="UniProtKB-UniRule"/>
</dbReference>
<evidence type="ECO:0000256" key="2">
    <source>
        <dbReference type="ARBA" id="ARBA00004305"/>
    </source>
</evidence>
<comment type="function">
    <text evidence="1">Destroys radicals which are normally produced within the cells and which are toxic to biological systems.</text>
</comment>
<dbReference type="InterPro" id="IPR002207">
    <property type="entry name" value="Peroxidase_I"/>
</dbReference>
<keyword evidence="9 13" id="KW-0560">Oxidoreductase</keyword>
<dbReference type="SUPFAM" id="SSF48113">
    <property type="entry name" value="Heme-dependent peroxidases"/>
    <property type="match status" value="1"/>
</dbReference>
<dbReference type="InterPro" id="IPR019794">
    <property type="entry name" value="Peroxidases_AS"/>
</dbReference>
<dbReference type="GO" id="GO:0042744">
    <property type="term" value="P:hydrogen peroxide catabolic process"/>
    <property type="evidence" value="ECO:0007669"/>
    <property type="project" value="TreeGrafter"/>
</dbReference>
<dbReference type="PANTHER" id="PTHR31356">
    <property type="entry name" value="THYLAKOID LUMENAL 29 KDA PROTEIN, CHLOROPLASTIC-RELATED"/>
    <property type="match status" value="1"/>
</dbReference>
<dbReference type="PROSITE" id="PS50873">
    <property type="entry name" value="PEROXIDASE_4"/>
    <property type="match status" value="1"/>
</dbReference>
<evidence type="ECO:0000256" key="11">
    <source>
        <dbReference type="ARBA" id="ARBA00023128"/>
    </source>
</evidence>
<dbReference type="GO" id="GO:0005759">
    <property type="term" value="C:mitochondrial matrix"/>
    <property type="evidence" value="ECO:0007669"/>
    <property type="project" value="UniProtKB-SubCell"/>
</dbReference>
<protein>
    <recommendedName>
        <fullName evidence="13">Peroxidase</fullName>
        <ecNumber evidence="13">1.11.1.-</ecNumber>
    </recommendedName>
</protein>
<dbReference type="CDD" id="cd00691">
    <property type="entry name" value="ascorbate_peroxidase"/>
    <property type="match status" value="1"/>
</dbReference>
<evidence type="ECO:0000313" key="16">
    <source>
        <dbReference type="EMBL" id="KAA1093144.1"/>
    </source>
</evidence>
<dbReference type="GO" id="GO:0005758">
    <property type="term" value="C:mitochondrial intermembrane space"/>
    <property type="evidence" value="ECO:0007669"/>
    <property type="project" value="UniProtKB-SubCell"/>
</dbReference>